<accession>A0A328H9A0</accession>
<evidence type="ECO:0000259" key="7">
    <source>
        <dbReference type="Pfam" id="PF19320"/>
    </source>
</evidence>
<dbReference type="PANTHER" id="PTHR43179:SF12">
    <property type="entry name" value="GALACTOFURANOSYLTRANSFERASE GLFT2"/>
    <property type="match status" value="1"/>
</dbReference>
<evidence type="ECO:0000256" key="5">
    <source>
        <dbReference type="SAM" id="MobiDB-lite"/>
    </source>
</evidence>
<dbReference type="Proteomes" id="UP000249166">
    <property type="component" value="Unassembled WGS sequence"/>
</dbReference>
<proteinExistence type="inferred from homology"/>
<dbReference type="OrthoDB" id="3225550at2"/>
<name>A0A328H9A0_ARTGO</name>
<keyword evidence="4 8" id="KW-0808">Transferase</keyword>
<dbReference type="GO" id="GO:0016757">
    <property type="term" value="F:glycosyltransferase activity"/>
    <property type="evidence" value="ECO:0007669"/>
    <property type="project" value="UniProtKB-KW"/>
</dbReference>
<evidence type="ECO:0000256" key="3">
    <source>
        <dbReference type="ARBA" id="ARBA00022676"/>
    </source>
</evidence>
<evidence type="ECO:0000256" key="2">
    <source>
        <dbReference type="ARBA" id="ARBA00006739"/>
    </source>
</evidence>
<comment type="similarity">
    <text evidence="2">Belongs to the glycosyltransferase 2 family.</text>
</comment>
<dbReference type="PANTHER" id="PTHR43179">
    <property type="entry name" value="RHAMNOSYLTRANSFERASE WBBL"/>
    <property type="match status" value="1"/>
</dbReference>
<dbReference type="Pfam" id="PF17994">
    <property type="entry name" value="Glft2_N"/>
    <property type="match status" value="1"/>
</dbReference>
<evidence type="ECO:0000313" key="9">
    <source>
        <dbReference type="Proteomes" id="UP000249166"/>
    </source>
</evidence>
<dbReference type="Pfam" id="PF13641">
    <property type="entry name" value="Glyco_tranf_2_3"/>
    <property type="match status" value="1"/>
</dbReference>
<dbReference type="Gene3D" id="3.90.550.60">
    <property type="match status" value="1"/>
</dbReference>
<feature type="domain" description="Galactofuranosyltransferase GlfT2 N-terminal" evidence="6">
    <location>
        <begin position="81"/>
        <end position="191"/>
    </location>
</feature>
<reference evidence="8 9" key="1">
    <citation type="submission" date="2018-04" db="EMBL/GenBank/DDBJ databases">
        <title>Bacteria isolated from cave deposits of Manipur.</title>
        <authorList>
            <person name="Sahoo D."/>
            <person name="Sarangthem I."/>
            <person name="Nandeibam J."/>
        </authorList>
    </citation>
    <scope>NUCLEOTIDE SEQUENCE [LARGE SCALE GENOMIC DNA]</scope>
    <source>
        <strain evidence="9">mrc11</strain>
    </source>
</reference>
<feature type="domain" description="Galactofuranosyltransferase-2 C-terminal" evidence="7">
    <location>
        <begin position="468"/>
        <end position="665"/>
    </location>
</feature>
<dbReference type="InterPro" id="IPR029044">
    <property type="entry name" value="Nucleotide-diphossugar_trans"/>
</dbReference>
<dbReference type="Pfam" id="PF19320">
    <property type="entry name" value="GlfT2_domain3"/>
    <property type="match status" value="1"/>
</dbReference>
<evidence type="ECO:0000256" key="4">
    <source>
        <dbReference type="ARBA" id="ARBA00022679"/>
    </source>
</evidence>
<feature type="region of interest" description="Disordered" evidence="5">
    <location>
        <begin position="59"/>
        <end position="79"/>
    </location>
</feature>
<dbReference type="SUPFAM" id="SSF53448">
    <property type="entry name" value="Nucleotide-diphospho-sugar transferases"/>
    <property type="match status" value="1"/>
</dbReference>
<protein>
    <submittedName>
        <fullName evidence="8">Glycosyltransferase family 2 protein</fullName>
    </submittedName>
</protein>
<dbReference type="EMBL" id="QLNP01000105">
    <property type="protein sequence ID" value="RAM35149.1"/>
    <property type="molecule type" value="Genomic_DNA"/>
</dbReference>
<sequence>MSTATKSETQGGTENIGTQAEWTTIQRVILPGERGLETLPLYMDSGVVTSATDLTDASGFGRPSAAAGEESITSRSVHADDIESKTSASVRAGERISFGTYFNAFAASYWRRWTTVQEIRLSVRTSGRGTVSVYKSNARGSLQHVETTRVLGTAETLFTLSLLPFGDGGWYWFDVTAGAEDIQFLGAEWQTQAPRRQHGTLTVEITTLNKTAYCLNNLRILGEHPEALANVKEVIVVDQGTEKLAEAEGFAEVSAALGDKLRIINQANLGGSGGFARGMYEAVENGSDYVMLLDDDVVIEPESITRLGIFADYCKKPTLVGGHMFDLHDRNVLHTFGEIVNPWVIGPDEPNPNQQMRHNFARRNLRDTPWMHRRVDVDYNGWWMCLIPTSVIREIGLSLPVFIKWDDTEYGVRAKAAGYSTVSLPGSAVWHVSWIDKDDLVGWQAYFHTRNRFIYALLHSPYDLGGGLIENSLKLDLKHNISMQYYTVLGRIEAMRDLLRGPDQLHAILATKLPAIRAMAKEHSEAQFKPSPDDFPVVKTRKVPRRGKGVSVPSYVSLVPWLAKTIVRQVGVPLSDASRRNPEALVPHEDNRWWRMSQLDSALVSNAEGSAASWYMRDPKLVRKLLVDSVRIYGDVLRRWPSLKKQYRAALPQITSMEAWRKTFEAHSDLGDK</sequence>
<evidence type="ECO:0000256" key="1">
    <source>
        <dbReference type="ARBA" id="ARBA00004776"/>
    </source>
</evidence>
<organism evidence="8 9">
    <name type="scientific">Arthrobacter globiformis</name>
    <dbReference type="NCBI Taxonomy" id="1665"/>
    <lineage>
        <taxon>Bacteria</taxon>
        <taxon>Bacillati</taxon>
        <taxon>Actinomycetota</taxon>
        <taxon>Actinomycetes</taxon>
        <taxon>Micrococcales</taxon>
        <taxon>Micrococcaceae</taxon>
        <taxon>Arthrobacter</taxon>
    </lineage>
</organism>
<keyword evidence="3" id="KW-0328">Glycosyltransferase</keyword>
<comment type="pathway">
    <text evidence="1">Cell wall biogenesis; cell wall polysaccharide biosynthesis.</text>
</comment>
<dbReference type="AlphaFoldDB" id="A0A328H9A0"/>
<gene>
    <name evidence="8" type="ORF">DBZ45_21410</name>
</gene>
<evidence type="ECO:0000259" key="6">
    <source>
        <dbReference type="Pfam" id="PF17994"/>
    </source>
</evidence>
<dbReference type="InterPro" id="IPR045699">
    <property type="entry name" value="GlfT2_C"/>
</dbReference>
<evidence type="ECO:0000313" key="8">
    <source>
        <dbReference type="EMBL" id="RAM35149.1"/>
    </source>
</evidence>
<dbReference type="InterPro" id="IPR040492">
    <property type="entry name" value="GlfT2_N"/>
</dbReference>
<dbReference type="RefSeq" id="WP_111905823.1">
    <property type="nucleotide sequence ID" value="NZ_QLNP01000105.1"/>
</dbReference>
<comment type="caution">
    <text evidence="8">The sequence shown here is derived from an EMBL/GenBank/DDBJ whole genome shotgun (WGS) entry which is preliminary data.</text>
</comment>